<protein>
    <submittedName>
        <fullName evidence="1">Uncharacterized protein</fullName>
    </submittedName>
</protein>
<evidence type="ECO:0000313" key="2">
    <source>
        <dbReference type="Proteomes" id="UP000661858"/>
    </source>
</evidence>
<evidence type="ECO:0000313" key="1">
    <source>
        <dbReference type="EMBL" id="MBL1083710.1"/>
    </source>
</evidence>
<organism evidence="1 2">
    <name type="scientific">Streptomyces actinomycinicus</name>
    <dbReference type="NCBI Taxonomy" id="1695166"/>
    <lineage>
        <taxon>Bacteria</taxon>
        <taxon>Bacillati</taxon>
        <taxon>Actinomycetota</taxon>
        <taxon>Actinomycetes</taxon>
        <taxon>Kitasatosporales</taxon>
        <taxon>Streptomycetaceae</taxon>
        <taxon>Streptomyces</taxon>
    </lineage>
</organism>
<dbReference type="Proteomes" id="UP000661858">
    <property type="component" value="Unassembled WGS sequence"/>
</dbReference>
<accession>A0A937JMP0</accession>
<dbReference type="EMBL" id="JAERRK010000007">
    <property type="protein sequence ID" value="MBL1083710.1"/>
    <property type="molecule type" value="Genomic_DNA"/>
</dbReference>
<name>A0A937JMP0_9ACTN</name>
<gene>
    <name evidence="1" type="ORF">JK359_17335</name>
</gene>
<dbReference type="AlphaFoldDB" id="A0A937JMP0"/>
<proteinExistence type="predicted"/>
<sequence>MLEAALTALAAAGGTAVVQAAGTDAWDGVKARVARLLGRGDQNREQAELERLDQAASTLQAAGADEGELVRARQESSWQTRFEALLENLAGEERGRAAAQLRALVEERTGAVTEVSAGDGGVAVGGNVNIRAEHAGVAAWTMGDVSVNPPSPSPRRG</sequence>
<comment type="caution">
    <text evidence="1">The sequence shown here is derived from an EMBL/GenBank/DDBJ whole genome shotgun (WGS) entry which is preliminary data.</text>
</comment>
<dbReference type="RefSeq" id="WP_201836511.1">
    <property type="nucleotide sequence ID" value="NZ_JAERRK010000007.1"/>
</dbReference>
<reference evidence="1" key="1">
    <citation type="submission" date="2021-01" db="EMBL/GenBank/DDBJ databases">
        <title>WGS of actinomycetes isolated from Thailand.</title>
        <authorList>
            <person name="Thawai C."/>
        </authorList>
    </citation>
    <scope>NUCLEOTIDE SEQUENCE</scope>
    <source>
        <strain evidence="1">RCU-197</strain>
    </source>
</reference>
<keyword evidence="2" id="KW-1185">Reference proteome</keyword>